<name>A0A8H5RUM7_9HYPO</name>
<feature type="transmembrane region" description="Helical" evidence="7">
    <location>
        <begin position="475"/>
        <end position="497"/>
    </location>
</feature>
<feature type="transmembrane region" description="Helical" evidence="7">
    <location>
        <begin position="503"/>
        <end position="521"/>
    </location>
</feature>
<protein>
    <submittedName>
        <fullName evidence="10">Proline-specific permease (Proline transport)</fullName>
    </submittedName>
</protein>
<keyword evidence="2" id="KW-0813">Transport</keyword>
<dbReference type="InterPro" id="IPR050524">
    <property type="entry name" value="APC_YAT"/>
</dbReference>
<feature type="transmembrane region" description="Helical" evidence="7">
    <location>
        <begin position="77"/>
        <end position="98"/>
    </location>
</feature>
<dbReference type="PANTHER" id="PTHR43341:SF38">
    <property type="entry name" value="PROLINE TRANSPORTER (EUROFUNG)"/>
    <property type="match status" value="1"/>
</dbReference>
<dbReference type="FunFam" id="1.20.1740.10:FF:000001">
    <property type="entry name" value="Amino acid permease"/>
    <property type="match status" value="1"/>
</dbReference>
<keyword evidence="5 7" id="KW-0472">Membrane</keyword>
<dbReference type="GO" id="GO:0015171">
    <property type="term" value="F:amino acid transmembrane transporter activity"/>
    <property type="evidence" value="ECO:0007669"/>
    <property type="project" value="TreeGrafter"/>
</dbReference>
<feature type="transmembrane region" description="Helical" evidence="7">
    <location>
        <begin position="432"/>
        <end position="455"/>
    </location>
</feature>
<keyword evidence="3 7" id="KW-0812">Transmembrane</keyword>
<dbReference type="GO" id="GO:0016020">
    <property type="term" value="C:membrane"/>
    <property type="evidence" value="ECO:0007669"/>
    <property type="project" value="UniProtKB-SubCell"/>
</dbReference>
<evidence type="ECO:0000256" key="4">
    <source>
        <dbReference type="ARBA" id="ARBA00022989"/>
    </source>
</evidence>
<feature type="region of interest" description="Disordered" evidence="6">
    <location>
        <begin position="32"/>
        <end position="69"/>
    </location>
</feature>
<feature type="chain" id="PRO_5034076538" evidence="8">
    <location>
        <begin position="23"/>
        <end position="570"/>
    </location>
</feature>
<gene>
    <name evidence="10" type="ORF">FTJAE_4216</name>
</gene>
<feature type="signal peptide" evidence="8">
    <location>
        <begin position="1"/>
        <end position="22"/>
    </location>
</feature>
<comment type="caution">
    <text evidence="10">The sequence shown here is derived from an EMBL/GenBank/DDBJ whole genome shotgun (WGS) entry which is preliminary data.</text>
</comment>
<keyword evidence="4 7" id="KW-1133">Transmembrane helix</keyword>
<evidence type="ECO:0000256" key="2">
    <source>
        <dbReference type="ARBA" id="ARBA00022448"/>
    </source>
</evidence>
<evidence type="ECO:0000256" key="8">
    <source>
        <dbReference type="SAM" id="SignalP"/>
    </source>
</evidence>
<sequence length="570" mass="63079">MSKKISIQPCLVGTSIFLLTVAESILTSPGLHPLKAGDEQEKPPSHLGEVETIRNGSSDPERNEDTHHGFKPRHSQMIAIGGAIGTSLFVGTAQVLRISSPLFLLISYRVLPILICCIVTGIAEIATYLPVPGGTMAYYGHKYVSRSMGFAMGYLYWYSLGILIPYEFVASTLLINYWGTAVNGAVWITIIYVIIVIVNLFPVRVFGECEFWSAGMKVLLILGLIFLSIVLFFGGGPDKDALYFRYWKDPGPVNTYIVEGDAGRLVALLQSFVLASFAFVLAPEQLIVTAGEMQSPRYNLPRAARRYIWRLVVLFMPSVIGIGVVYSSNDPRLTAPGTARSPFIIAIKNAGIPVLDSIVNALILLSAITAANAFLYSASRNLYSLSKAGSAPAIFKRCNRYGLPYYAVLITASLGCLAYLSLSNSSLTVFNWLINLTNTSGYISWISCGIIYVRYRKAITHHKLESPYRSRLQPWGMYFGVIVSAILLIINGFTVFFPSQWSVGDFFTAYISIPAFLLIYFGHRLHHRGDAWARNPEDVDMYEGMDEVLAAERPPPVRGNITRRLWALVE</sequence>
<evidence type="ECO:0000259" key="9">
    <source>
        <dbReference type="Pfam" id="PF00324"/>
    </source>
</evidence>
<dbReference type="EMBL" id="JAAQRI010000080">
    <property type="protein sequence ID" value="KAF5641186.1"/>
    <property type="molecule type" value="Genomic_DNA"/>
</dbReference>
<keyword evidence="11" id="KW-1185">Reference proteome</keyword>
<dbReference type="AlphaFoldDB" id="A0A8H5RUM7"/>
<accession>A0A8H5RUM7</accession>
<evidence type="ECO:0000313" key="10">
    <source>
        <dbReference type="EMBL" id="KAF5641186.1"/>
    </source>
</evidence>
<dbReference type="InterPro" id="IPR004841">
    <property type="entry name" value="AA-permease/SLC12A_dom"/>
</dbReference>
<evidence type="ECO:0000313" key="11">
    <source>
        <dbReference type="Proteomes" id="UP000530670"/>
    </source>
</evidence>
<evidence type="ECO:0000256" key="7">
    <source>
        <dbReference type="SAM" id="Phobius"/>
    </source>
</evidence>
<dbReference type="Proteomes" id="UP000530670">
    <property type="component" value="Unassembled WGS sequence"/>
</dbReference>
<feature type="transmembrane region" description="Helical" evidence="7">
    <location>
        <begin position="403"/>
        <end position="420"/>
    </location>
</feature>
<evidence type="ECO:0000256" key="1">
    <source>
        <dbReference type="ARBA" id="ARBA00004141"/>
    </source>
</evidence>
<reference evidence="10 11" key="1">
    <citation type="submission" date="2020-05" db="EMBL/GenBank/DDBJ databases">
        <title>Identification and distribution of gene clusters putatively required for synthesis of sphingolipid metabolism inhibitors in phylogenetically diverse species of the filamentous fungus Fusarium.</title>
        <authorList>
            <person name="Kim H.-S."/>
            <person name="Busman M."/>
            <person name="Brown D.W."/>
            <person name="Divon H."/>
            <person name="Uhlig S."/>
            <person name="Proctor R.H."/>
        </authorList>
    </citation>
    <scope>NUCLEOTIDE SEQUENCE [LARGE SCALE GENOMIC DNA]</scope>
    <source>
        <strain evidence="10 11">NRRL 66243</strain>
    </source>
</reference>
<comment type="subcellular location">
    <subcellularLocation>
        <location evidence="1">Membrane</location>
        <topology evidence="1">Multi-pass membrane protein</topology>
    </subcellularLocation>
</comment>
<feature type="compositionally biased region" description="Basic and acidic residues" evidence="6">
    <location>
        <begin position="59"/>
        <end position="68"/>
    </location>
</feature>
<dbReference type="GeneID" id="59302868"/>
<proteinExistence type="predicted"/>
<dbReference type="Pfam" id="PF00324">
    <property type="entry name" value="AA_permease"/>
    <property type="match status" value="1"/>
</dbReference>
<keyword evidence="8" id="KW-0732">Signal</keyword>
<feature type="transmembrane region" description="Helical" evidence="7">
    <location>
        <begin position="184"/>
        <end position="206"/>
    </location>
</feature>
<feature type="transmembrane region" description="Helical" evidence="7">
    <location>
        <begin position="110"/>
        <end position="131"/>
    </location>
</feature>
<evidence type="ECO:0000256" key="3">
    <source>
        <dbReference type="ARBA" id="ARBA00022692"/>
    </source>
</evidence>
<evidence type="ECO:0000256" key="5">
    <source>
        <dbReference type="ARBA" id="ARBA00023136"/>
    </source>
</evidence>
<feature type="transmembrane region" description="Helical" evidence="7">
    <location>
        <begin position="265"/>
        <end position="287"/>
    </location>
</feature>
<feature type="transmembrane region" description="Helical" evidence="7">
    <location>
        <begin position="143"/>
        <end position="164"/>
    </location>
</feature>
<dbReference type="PANTHER" id="PTHR43341">
    <property type="entry name" value="AMINO ACID PERMEASE"/>
    <property type="match status" value="1"/>
</dbReference>
<feature type="transmembrane region" description="Helical" evidence="7">
    <location>
        <begin position="358"/>
        <end position="378"/>
    </location>
</feature>
<dbReference type="Gene3D" id="1.20.1740.10">
    <property type="entry name" value="Amino acid/polyamine transporter I"/>
    <property type="match status" value="1"/>
</dbReference>
<feature type="domain" description="Amino acid permease/ SLC12A" evidence="9">
    <location>
        <begin position="74"/>
        <end position="528"/>
    </location>
</feature>
<feature type="transmembrane region" description="Helical" evidence="7">
    <location>
        <begin position="218"/>
        <end position="236"/>
    </location>
</feature>
<evidence type="ECO:0000256" key="6">
    <source>
        <dbReference type="SAM" id="MobiDB-lite"/>
    </source>
</evidence>
<dbReference type="RefSeq" id="XP_037208670.1">
    <property type="nucleotide sequence ID" value="XM_037350598.1"/>
</dbReference>
<organism evidence="10 11">
    <name type="scientific">Fusarium tjaetaba</name>
    <dbReference type="NCBI Taxonomy" id="1567544"/>
    <lineage>
        <taxon>Eukaryota</taxon>
        <taxon>Fungi</taxon>
        <taxon>Dikarya</taxon>
        <taxon>Ascomycota</taxon>
        <taxon>Pezizomycotina</taxon>
        <taxon>Sordariomycetes</taxon>
        <taxon>Hypocreomycetidae</taxon>
        <taxon>Hypocreales</taxon>
        <taxon>Nectriaceae</taxon>
        <taxon>Fusarium</taxon>
        <taxon>Fusarium fujikuroi species complex</taxon>
    </lineage>
</organism>
<dbReference type="OrthoDB" id="3900342at2759"/>
<feature type="transmembrane region" description="Helical" evidence="7">
    <location>
        <begin position="307"/>
        <end position="326"/>
    </location>
</feature>
<feature type="compositionally biased region" description="Basic and acidic residues" evidence="6">
    <location>
        <begin position="35"/>
        <end position="52"/>
    </location>
</feature>